<name>A0A177ICE6_9CORY</name>
<dbReference type="InterPro" id="IPR050631">
    <property type="entry name" value="PheA/TfdB_FAD_monoxygenase"/>
</dbReference>
<dbReference type="AlphaFoldDB" id="A0A177ICE6"/>
<dbReference type="EMBL" id="LSTQ01000024">
    <property type="protein sequence ID" value="OAH25951.1"/>
    <property type="molecule type" value="Genomic_DNA"/>
</dbReference>
<proteinExistence type="predicted"/>
<dbReference type="RefSeq" id="WP_066840260.1">
    <property type="nucleotide sequence ID" value="NZ_CAPYLV010000064.1"/>
</dbReference>
<evidence type="ECO:0000313" key="4">
    <source>
        <dbReference type="Proteomes" id="UP000076947"/>
    </source>
</evidence>
<dbReference type="GO" id="GO:0019622">
    <property type="term" value="P:3-(3-hydroxy)phenylpropionate catabolic process"/>
    <property type="evidence" value="ECO:0007669"/>
    <property type="project" value="TreeGrafter"/>
</dbReference>
<keyword evidence="1" id="KW-0560">Oxidoreductase</keyword>
<gene>
    <name evidence="3" type="ORF">AYJ05_00385</name>
</gene>
<protein>
    <submittedName>
        <fullName evidence="3">3-(3-hydroxyphenyl)propionate hydroxylase</fullName>
    </submittedName>
</protein>
<dbReference type="OrthoDB" id="8670884at2"/>
<dbReference type="GO" id="GO:0071949">
    <property type="term" value="F:FAD binding"/>
    <property type="evidence" value="ECO:0007669"/>
    <property type="project" value="InterPro"/>
</dbReference>
<organism evidence="3 4">
    <name type="scientific">Corynebacterium stationis</name>
    <dbReference type="NCBI Taxonomy" id="1705"/>
    <lineage>
        <taxon>Bacteria</taxon>
        <taxon>Bacillati</taxon>
        <taxon>Actinomycetota</taxon>
        <taxon>Actinomycetes</taxon>
        <taxon>Mycobacteriales</taxon>
        <taxon>Corynebacteriaceae</taxon>
        <taxon>Corynebacterium</taxon>
    </lineage>
</organism>
<accession>A0A177ICE6</accession>
<dbReference type="InterPro" id="IPR002938">
    <property type="entry name" value="FAD-bd"/>
</dbReference>
<evidence type="ECO:0000259" key="2">
    <source>
        <dbReference type="Pfam" id="PF01494"/>
    </source>
</evidence>
<dbReference type="SUPFAM" id="SSF51905">
    <property type="entry name" value="FAD/NAD(P)-binding domain"/>
    <property type="match status" value="1"/>
</dbReference>
<feature type="domain" description="FAD-binding" evidence="2">
    <location>
        <begin position="11"/>
        <end position="356"/>
    </location>
</feature>
<dbReference type="Proteomes" id="UP000076947">
    <property type="component" value="Unassembled WGS sequence"/>
</dbReference>
<dbReference type="Gene3D" id="3.30.70.2450">
    <property type="match status" value="1"/>
</dbReference>
<dbReference type="NCBIfam" id="NF004829">
    <property type="entry name" value="PRK06183.1-3"/>
    <property type="match status" value="1"/>
</dbReference>
<keyword evidence="4" id="KW-1185">Reference proteome</keyword>
<dbReference type="Pfam" id="PF01494">
    <property type="entry name" value="FAD_binding_3"/>
    <property type="match status" value="1"/>
</dbReference>
<dbReference type="PANTHER" id="PTHR43476">
    <property type="entry name" value="3-(3-HYDROXY-PHENYL)PROPIONATE/3-HYDROXYCINNAMIC ACID HYDROXYLASE"/>
    <property type="match status" value="1"/>
</dbReference>
<dbReference type="InterPro" id="IPR036188">
    <property type="entry name" value="FAD/NAD-bd_sf"/>
</dbReference>
<dbReference type="PANTHER" id="PTHR43476:SF3">
    <property type="entry name" value="FAD-BINDING MONOOXYGENASE"/>
    <property type="match status" value="1"/>
</dbReference>
<comment type="caution">
    <text evidence="3">The sequence shown here is derived from an EMBL/GenBank/DDBJ whole genome shotgun (WGS) entry which is preliminary data.</text>
</comment>
<evidence type="ECO:0000256" key="1">
    <source>
        <dbReference type="ARBA" id="ARBA00023002"/>
    </source>
</evidence>
<evidence type="ECO:0000313" key="3">
    <source>
        <dbReference type="EMBL" id="OAH25951.1"/>
    </source>
</evidence>
<reference evidence="4" key="1">
    <citation type="submission" date="2016-02" db="EMBL/GenBank/DDBJ databases">
        <authorList>
            <person name="Kaur G."/>
            <person name="Nair G.R."/>
            <person name="Mayilraj S."/>
        </authorList>
    </citation>
    <scope>NUCLEOTIDE SEQUENCE [LARGE SCALE GENOMIC DNA]</scope>
    <source>
        <strain evidence="4">GA-15</strain>
    </source>
</reference>
<dbReference type="GO" id="GO:0008688">
    <property type="term" value="F:3-(3-hydroxyphenyl)propionate hydroxylase activity"/>
    <property type="evidence" value="ECO:0007669"/>
    <property type="project" value="TreeGrafter"/>
</dbReference>
<dbReference type="PRINTS" id="PR00420">
    <property type="entry name" value="RNGMNOXGNASE"/>
</dbReference>
<sequence length="584" mass="64760">MTSSDSLNSFDTDVIIAGAGPTGLVLANLLGINGINVILLEARSDLIDYPRGVGIDDESFRTVQAMDLIDEVVPFTIPHHIMRLVDGQGDVIMTNNPKGEPFGWPRKFGFLQPLVDRAVFEGLERFPNVDVRFGTKLVGLEQDDNGVTATIEKVSGEEGEISSGETHTLRAQYFVGCEGGRSFTRKWMGVEFEGKSPSTRWVVIDCDNDPLGFPNVYLGADPARPYVSIGLPHGVRRFEFMLFDDEPSERVEDDAFVEALLHEHLPPNTQLDIIRRRVFTHHGRIAKDFRNKRVLIAGDAAHLMPVWMGQGFNSGYRDATNLAWKLKAVINGHASDALLDTYSTERREHAKAMIDLSMALGNIIKPTDRRITFVRDRAAKVANCIPRVRSYFEDMRFKPMPRYSQGAVVDQETLEPGHSHLRNSRSRIPKLIPSRNALQKNSPVGSQFIQPTVGFEGNETKLDDVLGNGFSILSWGIDPARLFTADQLHQFDELGVQLVCAVSPTQVSWAREHCDEGSGPVASAVISDIDGNLKSWFDQYSVGTVFVRPDRFTAAVCLNGDAQRAWNSLVTATSLKYSTADISI</sequence>
<dbReference type="Gene3D" id="3.50.50.60">
    <property type="entry name" value="FAD/NAD(P)-binding domain"/>
    <property type="match status" value="1"/>
</dbReference>